<dbReference type="Gene3D" id="1.10.10.10">
    <property type="entry name" value="Winged helix-like DNA-binding domain superfamily/Winged helix DNA-binding domain"/>
    <property type="match status" value="1"/>
</dbReference>
<dbReference type="InterPro" id="IPR011990">
    <property type="entry name" value="TPR-like_helical_dom_sf"/>
</dbReference>
<sequence>MTITTQVFVGRGPEIAAITAETDLARTGRPRLVLVEGPPGIGKSALVRRALDGAAGFRVLRAGGDETEKAIAYGVASQLTDTPFPTEAGAAAVGTALLGALGATGEHGEHAPVAVVVDDAQWADSTSLQALTFALRRLRTGRVLTVVVVPEAADLPEGPRRLFTREASLRIRPAGLTTDELGELGALLGHGRLDASALARLRSHTGGNPLYATAVLRQTPPDVLADPDADLPAPDAYARAVLAALGAAGEDARRLVRAASVFGESCALRDAAWVAGLRDPMDAVEEAVARGLLTCGYAGGETRAGFPHPLVRASVRQSLGPRERSRAHWVAAALTGRGGPRPWGDDLVEARRELAETVARERSVPHRLLATALLSATEYRLGRWDEAIALGAAVLSAEEDHDQVWLTPYVHATRALPYAARGELGPARAEVEAARRHPLTVAAAWFVAHAEGWIATVAGDPEAVVAVLAPLTETNGPAELMDAEVIPWRGLLADALTALGRYDEAEAVLVAYEKAGRDQPPAGAARARGTWFAARGRTADAVASFEQALDHIGRTAMPFERAWIELTYGEFLRRTHGRNGAAARLASARSTLERLGAVPFLDRCDRELAACGRAGPVPGPVAALTPQERAVAGFVLTGMANKQIARTMGLSVKTIEYHLGHVYAKLGVNSRTALAARLRKQP</sequence>
<dbReference type="EMBL" id="JACHIU010000001">
    <property type="protein sequence ID" value="MBB6475636.1"/>
    <property type="molecule type" value="Genomic_DNA"/>
</dbReference>
<protein>
    <submittedName>
        <fullName evidence="3">DNA-binding CsgD family transcriptional regulator</fullName>
    </submittedName>
</protein>
<dbReference type="GO" id="GO:0003677">
    <property type="term" value="F:DNA binding"/>
    <property type="evidence" value="ECO:0007669"/>
    <property type="project" value="UniProtKB-KW"/>
</dbReference>
<dbReference type="Gene3D" id="1.25.40.10">
    <property type="entry name" value="Tetratricopeptide repeat domain"/>
    <property type="match status" value="1"/>
</dbReference>
<dbReference type="InterPro" id="IPR036388">
    <property type="entry name" value="WH-like_DNA-bd_sf"/>
</dbReference>
<dbReference type="InterPro" id="IPR027417">
    <property type="entry name" value="P-loop_NTPase"/>
</dbReference>
<evidence type="ECO:0000259" key="2">
    <source>
        <dbReference type="PROSITE" id="PS50043"/>
    </source>
</evidence>
<dbReference type="PRINTS" id="PR00038">
    <property type="entry name" value="HTHLUXR"/>
</dbReference>
<proteinExistence type="predicted"/>
<dbReference type="InterPro" id="IPR041664">
    <property type="entry name" value="AAA_16"/>
</dbReference>
<dbReference type="PROSITE" id="PS00622">
    <property type="entry name" value="HTH_LUXR_1"/>
    <property type="match status" value="1"/>
</dbReference>
<dbReference type="GO" id="GO:0006355">
    <property type="term" value="P:regulation of DNA-templated transcription"/>
    <property type="evidence" value="ECO:0007669"/>
    <property type="project" value="InterPro"/>
</dbReference>
<feature type="domain" description="HTH luxR-type" evidence="2">
    <location>
        <begin position="617"/>
        <end position="682"/>
    </location>
</feature>
<keyword evidence="1 3" id="KW-0238">DNA-binding</keyword>
<gene>
    <name evidence="3" type="ORF">BJ992_005067</name>
</gene>
<dbReference type="SMART" id="SM00421">
    <property type="entry name" value="HTH_LUXR"/>
    <property type="match status" value="1"/>
</dbReference>
<dbReference type="PROSITE" id="PS50043">
    <property type="entry name" value="HTH_LUXR_2"/>
    <property type="match status" value="1"/>
</dbReference>
<organism evidence="3 4">
    <name type="scientific">Sphaerisporangium rubeum</name>
    <dbReference type="NCBI Taxonomy" id="321317"/>
    <lineage>
        <taxon>Bacteria</taxon>
        <taxon>Bacillati</taxon>
        <taxon>Actinomycetota</taxon>
        <taxon>Actinomycetes</taxon>
        <taxon>Streptosporangiales</taxon>
        <taxon>Streptosporangiaceae</taxon>
        <taxon>Sphaerisporangium</taxon>
    </lineage>
</organism>
<dbReference type="Gene3D" id="3.40.50.300">
    <property type="entry name" value="P-loop containing nucleotide triphosphate hydrolases"/>
    <property type="match status" value="1"/>
</dbReference>
<dbReference type="InterPro" id="IPR000792">
    <property type="entry name" value="Tscrpt_reg_LuxR_C"/>
</dbReference>
<reference evidence="3 4" key="1">
    <citation type="submission" date="2020-08" db="EMBL/GenBank/DDBJ databases">
        <title>Sequencing the genomes of 1000 actinobacteria strains.</title>
        <authorList>
            <person name="Klenk H.-P."/>
        </authorList>
    </citation>
    <scope>NUCLEOTIDE SEQUENCE [LARGE SCALE GENOMIC DNA]</scope>
    <source>
        <strain evidence="3 4">DSM 44936</strain>
    </source>
</reference>
<dbReference type="SUPFAM" id="SSF46894">
    <property type="entry name" value="C-terminal effector domain of the bipartite response regulators"/>
    <property type="match status" value="1"/>
</dbReference>
<dbReference type="CDD" id="cd06170">
    <property type="entry name" value="LuxR_C_like"/>
    <property type="match status" value="1"/>
</dbReference>
<dbReference type="InterPro" id="IPR039420">
    <property type="entry name" value="WalR-like"/>
</dbReference>
<dbReference type="SUPFAM" id="SSF52540">
    <property type="entry name" value="P-loop containing nucleoside triphosphate hydrolases"/>
    <property type="match status" value="1"/>
</dbReference>
<dbReference type="AlphaFoldDB" id="A0A7X0II72"/>
<dbReference type="Pfam" id="PF13191">
    <property type="entry name" value="AAA_16"/>
    <property type="match status" value="1"/>
</dbReference>
<name>A0A7X0II72_9ACTN</name>
<dbReference type="InterPro" id="IPR016032">
    <property type="entry name" value="Sig_transdc_resp-reg_C-effctor"/>
</dbReference>
<dbReference type="SUPFAM" id="SSF48452">
    <property type="entry name" value="TPR-like"/>
    <property type="match status" value="1"/>
</dbReference>
<evidence type="ECO:0000256" key="1">
    <source>
        <dbReference type="ARBA" id="ARBA00023125"/>
    </source>
</evidence>
<comment type="caution">
    <text evidence="3">The sequence shown here is derived from an EMBL/GenBank/DDBJ whole genome shotgun (WGS) entry which is preliminary data.</text>
</comment>
<evidence type="ECO:0000313" key="3">
    <source>
        <dbReference type="EMBL" id="MBB6475636.1"/>
    </source>
</evidence>
<dbReference type="RefSeq" id="WP_184985108.1">
    <property type="nucleotide sequence ID" value="NZ_BAAALO010000019.1"/>
</dbReference>
<dbReference type="Pfam" id="PF00196">
    <property type="entry name" value="GerE"/>
    <property type="match status" value="1"/>
</dbReference>
<accession>A0A7X0II72</accession>
<dbReference type="Proteomes" id="UP000555564">
    <property type="component" value="Unassembled WGS sequence"/>
</dbReference>
<dbReference type="PANTHER" id="PTHR43214">
    <property type="entry name" value="TWO-COMPONENT RESPONSE REGULATOR"/>
    <property type="match status" value="1"/>
</dbReference>
<keyword evidence="4" id="KW-1185">Reference proteome</keyword>
<evidence type="ECO:0000313" key="4">
    <source>
        <dbReference type="Proteomes" id="UP000555564"/>
    </source>
</evidence>